<keyword evidence="1" id="KW-1277">Toxin-antitoxin system</keyword>
<dbReference type="EMBL" id="CP014989">
    <property type="protein sequence ID" value="ANS79391.1"/>
    <property type="molecule type" value="Genomic_DNA"/>
</dbReference>
<keyword evidence="3" id="KW-1185">Reference proteome</keyword>
<dbReference type="AlphaFoldDB" id="A0A1B1NDC6"/>
<reference evidence="2 3" key="1">
    <citation type="submission" date="2016-03" db="EMBL/GenBank/DDBJ databases">
        <title>Shallow-sea hydrothermal system.</title>
        <authorList>
            <person name="Tang K."/>
        </authorList>
    </citation>
    <scope>NUCLEOTIDE SEQUENCE [LARGE SCALE GENOMIC DNA]</scope>
    <source>
        <strain evidence="2 3">JLT9</strain>
    </source>
</reference>
<protein>
    <recommendedName>
        <fullName evidence="4">Antitoxin VapB</fullName>
    </recommendedName>
</protein>
<evidence type="ECO:0008006" key="4">
    <source>
        <dbReference type="Google" id="ProtNLM"/>
    </source>
</evidence>
<accession>A0A1B1NDC6</accession>
<evidence type="ECO:0000256" key="1">
    <source>
        <dbReference type="ARBA" id="ARBA00022649"/>
    </source>
</evidence>
<gene>
    <name evidence="2" type="ORF">SGUI_1995</name>
</gene>
<evidence type="ECO:0000313" key="3">
    <source>
        <dbReference type="Proteomes" id="UP000092482"/>
    </source>
</evidence>
<organism evidence="2 3">
    <name type="scientific">Serinicoccus hydrothermalis</name>
    <dbReference type="NCBI Taxonomy" id="1758689"/>
    <lineage>
        <taxon>Bacteria</taxon>
        <taxon>Bacillati</taxon>
        <taxon>Actinomycetota</taxon>
        <taxon>Actinomycetes</taxon>
        <taxon>Micrococcales</taxon>
        <taxon>Ornithinimicrobiaceae</taxon>
        <taxon>Serinicoccus</taxon>
    </lineage>
</organism>
<proteinExistence type="predicted"/>
<dbReference type="InterPro" id="IPR011660">
    <property type="entry name" value="VapB-like"/>
</dbReference>
<dbReference type="STRING" id="1758689.SGUI_1995"/>
<dbReference type="Pfam" id="PF07704">
    <property type="entry name" value="PSK_trans_fac"/>
    <property type="match status" value="1"/>
</dbReference>
<evidence type="ECO:0000313" key="2">
    <source>
        <dbReference type="EMBL" id="ANS79391.1"/>
    </source>
</evidence>
<dbReference type="KEGG" id="serj:SGUI_1995"/>
<sequence length="87" mass="9554">MVDMSLNIKNPRVHDLARQAAARTGRSQTSVIELALRQLLDGLPTEDVASGRTRVDAILADLDLHLGRHDLTLLDHDDLYDDAGLPT</sequence>
<dbReference type="Proteomes" id="UP000092482">
    <property type="component" value="Chromosome"/>
</dbReference>
<name>A0A1B1NDC6_9MICO</name>